<evidence type="ECO:0000313" key="4">
    <source>
        <dbReference type="Proteomes" id="UP000002714"/>
    </source>
</evidence>
<gene>
    <name evidence="3" type="ordered locus">Suden_1215</name>
</gene>
<name>Q30R88_SULDN</name>
<dbReference type="GO" id="GO:0005737">
    <property type="term" value="C:cytoplasm"/>
    <property type="evidence" value="ECO:0007669"/>
    <property type="project" value="UniProtKB-ARBA"/>
</dbReference>
<accession>Q30R88</accession>
<keyword evidence="4" id="KW-1185">Reference proteome</keyword>
<dbReference type="eggNOG" id="COG0693">
    <property type="taxonomic scope" value="Bacteria"/>
</dbReference>
<dbReference type="Proteomes" id="UP000002714">
    <property type="component" value="Chromosome"/>
</dbReference>
<dbReference type="STRING" id="326298.Suden_1215"/>
<protein>
    <submittedName>
        <fullName evidence="3">DJ-1</fullName>
    </submittedName>
</protein>
<feature type="domain" description="DJ-1/PfpI" evidence="2">
    <location>
        <begin position="3"/>
        <end position="164"/>
    </location>
</feature>
<reference evidence="3 4" key="1">
    <citation type="journal article" date="2008" name="Appl. Environ. Microbiol.">
        <title>Genome of the epsilonproteobacterial chemolithoautotroph Sulfurimonas denitrificans.</title>
        <authorList>
            <person name="Sievert S.M."/>
            <person name="Scott K.M."/>
            <person name="Klotz M.G."/>
            <person name="Chain P.S.G."/>
            <person name="Hauser L.J."/>
            <person name="Hemp J."/>
            <person name="Huegler M."/>
            <person name="Land M."/>
            <person name="Lapidus A."/>
            <person name="Larimer F.W."/>
            <person name="Lucas S."/>
            <person name="Malfatti S.A."/>
            <person name="Meyer F."/>
            <person name="Paulsen I.T."/>
            <person name="Ren Q."/>
            <person name="Simon J."/>
            <person name="Bailey K."/>
            <person name="Diaz E."/>
            <person name="Fitzpatrick K.A."/>
            <person name="Glover B."/>
            <person name="Gwatney N."/>
            <person name="Korajkic A."/>
            <person name="Long A."/>
            <person name="Mobberley J.M."/>
            <person name="Pantry S.N."/>
            <person name="Pazder G."/>
            <person name="Peterson S."/>
            <person name="Quintanilla J.D."/>
            <person name="Sprinkle R."/>
            <person name="Stephens J."/>
            <person name="Thomas P."/>
            <person name="Vaughn R."/>
            <person name="Weber M.J."/>
            <person name="Wooten L.L."/>
        </authorList>
    </citation>
    <scope>NUCLEOTIDE SEQUENCE [LARGE SCALE GENOMIC DNA]</scope>
    <source>
        <strain evidence="4">ATCC 33889 / DSM 1251</strain>
    </source>
</reference>
<organism evidence="3 4">
    <name type="scientific">Sulfurimonas denitrificans (strain ATCC 33889 / DSM 1251)</name>
    <name type="common">Thiomicrospira denitrificans (strain ATCC 33889 / DSM 1251)</name>
    <dbReference type="NCBI Taxonomy" id="326298"/>
    <lineage>
        <taxon>Bacteria</taxon>
        <taxon>Pseudomonadati</taxon>
        <taxon>Campylobacterota</taxon>
        <taxon>Epsilonproteobacteria</taxon>
        <taxon>Campylobacterales</taxon>
        <taxon>Sulfurimonadaceae</taxon>
        <taxon>Sulfurimonas</taxon>
    </lineage>
</organism>
<dbReference type="PANTHER" id="PTHR48094:SF12">
    <property type="entry name" value="PARKINSON DISEASE PROTEIN 7 HOMOLOG"/>
    <property type="match status" value="1"/>
</dbReference>
<dbReference type="InterPro" id="IPR006287">
    <property type="entry name" value="DJ-1"/>
</dbReference>
<sequence length="185" mass="19997">MSRVLVPLADGFEEIEAISIIDVLRRGDIEVIVASLGSKKEVRGAHGVVVLADVEIQSVDVSALEMIVLPGGWKGTLALRDDENVQKILKIMDRDAKLIGAICAAPLALHSAGVLKHNYTCYPSVEAQIREDGFSDKEMVVQDENVITSRGPATAMCFGLQIVKKLSGKEKFEEVKSALLATHCN</sequence>
<dbReference type="HOGENOM" id="CLU_000445_44_2_7"/>
<dbReference type="CDD" id="cd03135">
    <property type="entry name" value="GATase1_DJ-1"/>
    <property type="match status" value="1"/>
</dbReference>
<dbReference type="PANTHER" id="PTHR48094">
    <property type="entry name" value="PROTEIN/NUCLEIC ACID DEGLYCASE DJ-1-RELATED"/>
    <property type="match status" value="1"/>
</dbReference>
<evidence type="ECO:0000256" key="1">
    <source>
        <dbReference type="ARBA" id="ARBA00022737"/>
    </source>
</evidence>
<dbReference type="FunFam" id="3.40.50.880:FF:000015">
    <property type="entry name" value="Protein DJ-1 homolog C"/>
    <property type="match status" value="1"/>
</dbReference>
<evidence type="ECO:0000313" key="3">
    <source>
        <dbReference type="EMBL" id="ABB44493.1"/>
    </source>
</evidence>
<dbReference type="AlphaFoldDB" id="Q30R88"/>
<keyword evidence="1" id="KW-0677">Repeat</keyword>
<dbReference type="InterPro" id="IPR002818">
    <property type="entry name" value="DJ-1/PfpI"/>
</dbReference>
<dbReference type="InterPro" id="IPR029062">
    <property type="entry name" value="Class_I_gatase-like"/>
</dbReference>
<dbReference type="NCBIfam" id="TIGR01383">
    <property type="entry name" value="not_thiJ"/>
    <property type="match status" value="1"/>
</dbReference>
<dbReference type="EMBL" id="CP000153">
    <property type="protein sequence ID" value="ABB44493.1"/>
    <property type="molecule type" value="Genomic_DNA"/>
</dbReference>
<dbReference type="InterPro" id="IPR050325">
    <property type="entry name" value="Prot/Nucl_acid_deglycase"/>
</dbReference>
<dbReference type="RefSeq" id="WP_011372845.1">
    <property type="nucleotide sequence ID" value="NC_007575.1"/>
</dbReference>
<evidence type="ECO:0000259" key="2">
    <source>
        <dbReference type="Pfam" id="PF01965"/>
    </source>
</evidence>
<proteinExistence type="predicted"/>
<dbReference type="Pfam" id="PF01965">
    <property type="entry name" value="DJ-1_PfpI"/>
    <property type="match status" value="1"/>
</dbReference>
<dbReference type="SUPFAM" id="SSF52317">
    <property type="entry name" value="Class I glutamine amidotransferase-like"/>
    <property type="match status" value="1"/>
</dbReference>
<dbReference type="Gene3D" id="3.40.50.880">
    <property type="match status" value="1"/>
</dbReference>
<dbReference type="OrthoDB" id="9792284at2"/>
<dbReference type="KEGG" id="tdn:Suden_1215"/>